<accession>A0A9P5TUW2</accession>
<feature type="compositionally biased region" description="Low complexity" evidence="1">
    <location>
        <begin position="287"/>
        <end position="298"/>
    </location>
</feature>
<gene>
    <name evidence="2" type="ORF">BDP27DRAFT_1440092</name>
</gene>
<keyword evidence="3" id="KW-1185">Reference proteome</keyword>
<dbReference type="EMBL" id="JADNRY010001259">
    <property type="protein sequence ID" value="KAF9018860.1"/>
    <property type="molecule type" value="Genomic_DNA"/>
</dbReference>
<feature type="compositionally biased region" description="Basic and acidic residues" evidence="1">
    <location>
        <begin position="308"/>
        <end position="326"/>
    </location>
</feature>
<evidence type="ECO:0000313" key="3">
    <source>
        <dbReference type="Proteomes" id="UP000772434"/>
    </source>
</evidence>
<feature type="region of interest" description="Disordered" evidence="1">
    <location>
        <begin position="207"/>
        <end position="359"/>
    </location>
</feature>
<name>A0A9P5TUW2_9AGAR</name>
<dbReference type="AlphaFoldDB" id="A0A9P5TUW2"/>
<evidence type="ECO:0000313" key="2">
    <source>
        <dbReference type="EMBL" id="KAF9018860.1"/>
    </source>
</evidence>
<protein>
    <submittedName>
        <fullName evidence="2">Uncharacterized protein</fullName>
    </submittedName>
</protein>
<comment type="caution">
    <text evidence="2">The sequence shown here is derived from an EMBL/GenBank/DDBJ whole genome shotgun (WGS) entry which is preliminary data.</text>
</comment>
<organism evidence="2 3">
    <name type="scientific">Rhodocollybia butyracea</name>
    <dbReference type="NCBI Taxonomy" id="206335"/>
    <lineage>
        <taxon>Eukaryota</taxon>
        <taxon>Fungi</taxon>
        <taxon>Dikarya</taxon>
        <taxon>Basidiomycota</taxon>
        <taxon>Agaricomycotina</taxon>
        <taxon>Agaricomycetes</taxon>
        <taxon>Agaricomycetidae</taxon>
        <taxon>Agaricales</taxon>
        <taxon>Marasmiineae</taxon>
        <taxon>Omphalotaceae</taxon>
        <taxon>Rhodocollybia</taxon>
    </lineage>
</organism>
<evidence type="ECO:0000256" key="1">
    <source>
        <dbReference type="SAM" id="MobiDB-lite"/>
    </source>
</evidence>
<sequence length="380" mass="41809">MLADREQCDLLPDSLVDMYLSITCEDDSSDILDDFKSVLPSFYELASHLVARFDNAADATQANSFFFQQPEGLGFDKRDQRFNPQLFEAAKDPEWTPSLPKAKEYRTSFIALANRLKFLRTHVVGRKNVPLIIEGIFAAANAFPPLSEALYSSTTRNQAGTWMGLLLTGSCALHRGQTPDLPIPLPFDQGCCESAWLLTQGDLHFSRLDTSEPTDEEEEEEASDEDGPSEDRASPYEAISVNSEDSSESRKIPRHSTRSATVAKKTSSKPPLPSKAEVKVKAEPKAKPATALKAKGPARGSNASVSTKGKDRIVETKGKGKGKEGDPSVITPKLKRKRQNEPTEEIEAASLPVPRPVPKLKNCQEVQSGCRDPRSRGFQF</sequence>
<dbReference type="Proteomes" id="UP000772434">
    <property type="component" value="Unassembled WGS sequence"/>
</dbReference>
<reference evidence="2" key="1">
    <citation type="submission" date="2020-11" db="EMBL/GenBank/DDBJ databases">
        <authorList>
            <consortium name="DOE Joint Genome Institute"/>
            <person name="Ahrendt S."/>
            <person name="Riley R."/>
            <person name="Andreopoulos W."/>
            <person name="Labutti K."/>
            <person name="Pangilinan J."/>
            <person name="Ruiz-Duenas F.J."/>
            <person name="Barrasa J.M."/>
            <person name="Sanchez-Garcia M."/>
            <person name="Camarero S."/>
            <person name="Miyauchi S."/>
            <person name="Serrano A."/>
            <person name="Linde D."/>
            <person name="Babiker R."/>
            <person name="Drula E."/>
            <person name="Ayuso-Fernandez I."/>
            <person name="Pacheco R."/>
            <person name="Padilla G."/>
            <person name="Ferreira P."/>
            <person name="Barriuso J."/>
            <person name="Kellner H."/>
            <person name="Castanera R."/>
            <person name="Alfaro M."/>
            <person name="Ramirez L."/>
            <person name="Pisabarro A.G."/>
            <person name="Kuo A."/>
            <person name="Tritt A."/>
            <person name="Lipzen A."/>
            <person name="He G."/>
            <person name="Yan M."/>
            <person name="Ng V."/>
            <person name="Cullen D."/>
            <person name="Martin F."/>
            <person name="Rosso M.-N."/>
            <person name="Henrissat B."/>
            <person name="Hibbett D."/>
            <person name="Martinez A.T."/>
            <person name="Grigoriev I.V."/>
        </authorList>
    </citation>
    <scope>NUCLEOTIDE SEQUENCE</scope>
    <source>
        <strain evidence="2">AH 40177</strain>
    </source>
</reference>
<feature type="compositionally biased region" description="Basic and acidic residues" evidence="1">
    <location>
        <begin position="276"/>
        <end position="286"/>
    </location>
</feature>
<feature type="compositionally biased region" description="Acidic residues" evidence="1">
    <location>
        <begin position="212"/>
        <end position="228"/>
    </location>
</feature>
<proteinExistence type="predicted"/>